<comment type="pathway">
    <text evidence="3">Protein modification; protein ubiquitination.</text>
</comment>
<evidence type="ECO:0000313" key="18">
    <source>
        <dbReference type="RefSeq" id="XP_033785109.1"/>
    </source>
</evidence>
<dbReference type="GO" id="GO:1905168">
    <property type="term" value="P:positive regulation of double-strand break repair via homologous recombination"/>
    <property type="evidence" value="ECO:0007669"/>
    <property type="project" value="UniProtKB-ARBA"/>
</dbReference>
<dbReference type="SMART" id="SM00256">
    <property type="entry name" value="FBOX"/>
    <property type="match status" value="1"/>
</dbReference>
<dbReference type="CDD" id="cd22114">
    <property type="entry name" value="F-box_FBXL1"/>
    <property type="match status" value="1"/>
</dbReference>
<dbReference type="GeneID" id="117352642"/>
<dbReference type="SMART" id="SM00367">
    <property type="entry name" value="LRR_CC"/>
    <property type="match status" value="4"/>
</dbReference>
<dbReference type="KEGG" id="gsh:117352642"/>
<evidence type="ECO:0000256" key="15">
    <source>
        <dbReference type="ARBA" id="ARBA00081589"/>
    </source>
</evidence>
<dbReference type="AlphaFoldDB" id="A0A6P8PMD2"/>
<dbReference type="PANTHER" id="PTHR13318">
    <property type="entry name" value="PARTNER OF PAIRED, ISOFORM B-RELATED"/>
    <property type="match status" value="1"/>
</dbReference>
<evidence type="ECO:0000259" key="16">
    <source>
        <dbReference type="PROSITE" id="PS50181"/>
    </source>
</evidence>
<dbReference type="GO" id="GO:0000082">
    <property type="term" value="P:G1/S transition of mitotic cell cycle"/>
    <property type="evidence" value="ECO:0007669"/>
    <property type="project" value="UniProtKB-ARBA"/>
</dbReference>
<dbReference type="SUPFAM" id="SSF81383">
    <property type="entry name" value="F-box domain"/>
    <property type="match status" value="1"/>
</dbReference>
<evidence type="ECO:0000256" key="6">
    <source>
        <dbReference type="ARBA" id="ARBA00022614"/>
    </source>
</evidence>
<dbReference type="InterPro" id="IPR001810">
    <property type="entry name" value="F-box_dom"/>
</dbReference>
<evidence type="ECO:0000256" key="7">
    <source>
        <dbReference type="ARBA" id="ARBA00022737"/>
    </source>
</evidence>
<evidence type="ECO:0000256" key="1">
    <source>
        <dbReference type="ARBA" id="ARBA00004123"/>
    </source>
</evidence>
<accession>A0A6P8PMD2</accession>
<sequence>MLRGSLQEIPASSCNVMTTSFSWSWDPRKSKDLLSAMGVSHMENQENLPLDSIYNGFSSKKRQKVQEEERDQLFVIARRQKPNKEPTPGIWGAMPDELLLGIFSYLSLSELLKVSNVCKQWHRLSFDESLWYSLDVTGRTLLPGVLGQLLSTGVVAFRCPRACVGEPLFKNSSSLRVLHIDLSNCTINVSALQSILCRCHRIQNLSLEGLVLSDDIIRSIAQNSDLVRLNLSGCSGFSSTALEELLKTCNRLEELNLSWCDFTADHVKALVHHVSGCITQLNLGGYRQNLQISDVRVLVERCSNLIHLDLSDSVMLTSECFSDFRQLVHLQDLSLSRCYQISPATLLELGEMQSLKTLSVFGIVTDSSLKVLTETLPRIKINCSPFTSIARPTVGKKKNSDIWGIKCRLTLQSQDAL</sequence>
<organism evidence="17 18">
    <name type="scientific">Geotrypetes seraphini</name>
    <name type="common">Gaboon caecilian</name>
    <name type="synonym">Caecilia seraphini</name>
    <dbReference type="NCBI Taxonomy" id="260995"/>
    <lineage>
        <taxon>Eukaryota</taxon>
        <taxon>Metazoa</taxon>
        <taxon>Chordata</taxon>
        <taxon>Craniata</taxon>
        <taxon>Vertebrata</taxon>
        <taxon>Euteleostomi</taxon>
        <taxon>Amphibia</taxon>
        <taxon>Gymnophiona</taxon>
        <taxon>Geotrypetes</taxon>
    </lineage>
</organism>
<keyword evidence="5" id="KW-0597">Phosphoprotein</keyword>
<dbReference type="Proteomes" id="UP000515159">
    <property type="component" value="Chromosome 1"/>
</dbReference>
<evidence type="ECO:0000256" key="4">
    <source>
        <dbReference type="ARBA" id="ARBA00022490"/>
    </source>
</evidence>
<evidence type="ECO:0000256" key="5">
    <source>
        <dbReference type="ARBA" id="ARBA00022553"/>
    </source>
</evidence>
<dbReference type="GO" id="GO:0070534">
    <property type="term" value="P:protein K63-linked ubiquitination"/>
    <property type="evidence" value="ECO:0007669"/>
    <property type="project" value="UniProtKB-ARBA"/>
</dbReference>
<dbReference type="GO" id="GO:0016301">
    <property type="term" value="F:kinase activity"/>
    <property type="evidence" value="ECO:0007669"/>
    <property type="project" value="UniProtKB-KW"/>
</dbReference>
<dbReference type="SUPFAM" id="SSF52047">
    <property type="entry name" value="RNI-like"/>
    <property type="match status" value="1"/>
</dbReference>
<dbReference type="InterPro" id="IPR036047">
    <property type="entry name" value="F-box-like_dom_sf"/>
</dbReference>
<comment type="subcellular location">
    <subcellularLocation>
        <location evidence="2">Cytoplasm</location>
    </subcellularLocation>
    <subcellularLocation>
        <location evidence="1">Nucleus</location>
    </subcellularLocation>
</comment>
<evidence type="ECO:0000256" key="2">
    <source>
        <dbReference type="ARBA" id="ARBA00004496"/>
    </source>
</evidence>
<keyword evidence="10" id="KW-0007">Acetylation</keyword>
<evidence type="ECO:0000256" key="10">
    <source>
        <dbReference type="ARBA" id="ARBA00022990"/>
    </source>
</evidence>
<keyword evidence="4" id="KW-0963">Cytoplasm</keyword>
<dbReference type="GO" id="GO:0140767">
    <property type="term" value="F:enzyme-substrate adaptor activity"/>
    <property type="evidence" value="ECO:0007669"/>
    <property type="project" value="UniProtKB-ARBA"/>
</dbReference>
<keyword evidence="18" id="KW-0418">Kinase</keyword>
<dbReference type="PROSITE" id="PS50181">
    <property type="entry name" value="FBOX"/>
    <property type="match status" value="1"/>
</dbReference>
<keyword evidence="11" id="KW-0539">Nucleus</keyword>
<gene>
    <name evidence="18" type="primary">SKP2</name>
</gene>
<dbReference type="GO" id="GO:0031146">
    <property type="term" value="P:SCF-dependent proteasomal ubiquitin-dependent protein catabolic process"/>
    <property type="evidence" value="ECO:0007669"/>
    <property type="project" value="TreeGrafter"/>
</dbReference>
<evidence type="ECO:0000256" key="9">
    <source>
        <dbReference type="ARBA" id="ARBA00022843"/>
    </source>
</evidence>
<dbReference type="Pfam" id="PF12937">
    <property type="entry name" value="F-box-like"/>
    <property type="match status" value="1"/>
</dbReference>
<feature type="domain" description="F-box" evidence="16">
    <location>
        <begin position="88"/>
        <end position="134"/>
    </location>
</feature>
<dbReference type="GO" id="GO:0005737">
    <property type="term" value="C:cytoplasm"/>
    <property type="evidence" value="ECO:0007669"/>
    <property type="project" value="UniProtKB-SubCell"/>
</dbReference>
<evidence type="ECO:0000256" key="14">
    <source>
        <dbReference type="ARBA" id="ARBA00077776"/>
    </source>
</evidence>
<keyword evidence="18" id="KW-0808">Transferase</keyword>
<keyword evidence="6" id="KW-0433">Leucine-rich repeat</keyword>
<keyword evidence="17" id="KW-1185">Reference proteome</keyword>
<keyword evidence="9" id="KW-0832">Ubl conjugation</keyword>
<dbReference type="CTD" id="6502"/>
<evidence type="ECO:0000256" key="11">
    <source>
        <dbReference type="ARBA" id="ARBA00023242"/>
    </source>
</evidence>
<evidence type="ECO:0000256" key="3">
    <source>
        <dbReference type="ARBA" id="ARBA00004906"/>
    </source>
</evidence>
<dbReference type="FunCoup" id="A0A6P8PMD2">
    <property type="interactions" value="2726"/>
</dbReference>
<keyword evidence="7" id="KW-0677">Repeat</keyword>
<reference evidence="18" key="1">
    <citation type="submission" date="2025-08" db="UniProtKB">
        <authorList>
            <consortium name="RefSeq"/>
        </authorList>
    </citation>
    <scope>IDENTIFICATION</scope>
</reference>
<dbReference type="GO" id="GO:0005634">
    <property type="term" value="C:nucleus"/>
    <property type="evidence" value="ECO:0007669"/>
    <property type="project" value="UniProtKB-SubCell"/>
</dbReference>
<evidence type="ECO:0000256" key="13">
    <source>
        <dbReference type="ARBA" id="ARBA00071634"/>
    </source>
</evidence>
<keyword evidence="8" id="KW-0833">Ubl conjugation pathway</keyword>
<dbReference type="InParanoid" id="A0A6P8PMD2"/>
<dbReference type="InterPro" id="IPR006553">
    <property type="entry name" value="Leu-rich_rpt_Cys-con_subtyp"/>
</dbReference>
<proteinExistence type="predicted"/>
<comment type="function">
    <text evidence="12">Substrate recognition component of a SCF (SKP1-CUL1-F-box protein) E3 ubiquitin-protein ligase complex which mediates the ubiquitination and subsequent proteasomal degradation of target proteins involved in cell cycle progression, signal transduction and transcription. Specifically recognizes phosphorylated CDKN1B/p27kip and is involved in regulation of G1/S transition. Degradation of CDKN1B/p27kip also requires CKS1. Recognizes target proteins ORC1, CDT1, RBL2, KMT2A/MLL1, CDK9, RAG2, NBN, FOXO1, UBP43, YTHDF2, and probably MYC, TOB1 and TAL1. Degradation of TAL1 also requires STUB1. Recognizes CDKN1A in association with CCNE1 or CCNE2 and CDK2. Promotes ubiquitination and destruction of CDH1 in a CK1-dependent manner, thereby regulating cell migration. Following phosphorylation in response to DNA damage, mediates 'Lys-63'-linked ubiquitination of NBN, promoting ATM recruitment to DNA damage sites and DNA repair via homologous recombination.</text>
</comment>
<evidence type="ECO:0000256" key="12">
    <source>
        <dbReference type="ARBA" id="ARBA00056227"/>
    </source>
</evidence>
<protein>
    <recommendedName>
        <fullName evidence="13">S-phase kinase-associated protein 2</fullName>
    </recommendedName>
    <alternativeName>
        <fullName evidence="15">Cyclin-A/CDK2-associated protein p45</fullName>
    </alternativeName>
    <alternativeName>
        <fullName evidence="14">F-box protein Skp2</fullName>
    </alternativeName>
</protein>
<dbReference type="OrthoDB" id="2095648at2759"/>
<dbReference type="Gene3D" id="3.80.10.10">
    <property type="entry name" value="Ribonuclease Inhibitor"/>
    <property type="match status" value="1"/>
</dbReference>
<dbReference type="RefSeq" id="XP_033785109.1">
    <property type="nucleotide sequence ID" value="XM_033929218.1"/>
</dbReference>
<dbReference type="FunFam" id="3.80.10.10:FF:000105">
    <property type="entry name" value="S-phase kinase-associated protein 2"/>
    <property type="match status" value="1"/>
</dbReference>
<name>A0A6P8PMD2_GEOSA</name>
<dbReference type="InterPro" id="IPR032675">
    <property type="entry name" value="LRR_dom_sf"/>
</dbReference>
<dbReference type="GO" id="GO:0019005">
    <property type="term" value="C:SCF ubiquitin ligase complex"/>
    <property type="evidence" value="ECO:0007669"/>
    <property type="project" value="UniProtKB-ARBA"/>
</dbReference>
<evidence type="ECO:0000256" key="8">
    <source>
        <dbReference type="ARBA" id="ARBA00022786"/>
    </source>
</evidence>
<evidence type="ECO:0000313" key="17">
    <source>
        <dbReference type="Proteomes" id="UP000515159"/>
    </source>
</evidence>